<organism evidence="2 3">
    <name type="scientific">Nonomuraea typhae</name>
    <dbReference type="NCBI Taxonomy" id="2603600"/>
    <lineage>
        <taxon>Bacteria</taxon>
        <taxon>Bacillati</taxon>
        <taxon>Actinomycetota</taxon>
        <taxon>Actinomycetes</taxon>
        <taxon>Streptosporangiales</taxon>
        <taxon>Streptosporangiaceae</taxon>
        <taxon>Nonomuraea</taxon>
    </lineage>
</organism>
<evidence type="ECO:0000313" key="3">
    <source>
        <dbReference type="Proteomes" id="UP001612741"/>
    </source>
</evidence>
<dbReference type="RefSeq" id="WP_397089826.1">
    <property type="nucleotide sequence ID" value="NZ_JBITGY010000013.1"/>
</dbReference>
<sequence>MATGTKGTAPESSPPLSRIPTLPPAYGRVASTISSWATSAYPAKDVRLGNSSGVTGS</sequence>
<reference evidence="2 3" key="1">
    <citation type="submission" date="2024-10" db="EMBL/GenBank/DDBJ databases">
        <title>The Natural Products Discovery Center: Release of the First 8490 Sequenced Strains for Exploring Actinobacteria Biosynthetic Diversity.</title>
        <authorList>
            <person name="Kalkreuter E."/>
            <person name="Kautsar S.A."/>
            <person name="Yang D."/>
            <person name="Bader C.D."/>
            <person name="Teijaro C.N."/>
            <person name="Fluegel L."/>
            <person name="Davis C.M."/>
            <person name="Simpson J.R."/>
            <person name="Lauterbach L."/>
            <person name="Steele A.D."/>
            <person name="Gui C."/>
            <person name="Meng S."/>
            <person name="Li G."/>
            <person name="Viehrig K."/>
            <person name="Ye F."/>
            <person name="Su P."/>
            <person name="Kiefer A.F."/>
            <person name="Nichols A."/>
            <person name="Cepeda A.J."/>
            <person name="Yan W."/>
            <person name="Fan B."/>
            <person name="Jiang Y."/>
            <person name="Adhikari A."/>
            <person name="Zheng C.-J."/>
            <person name="Schuster L."/>
            <person name="Cowan T.M."/>
            <person name="Smanski M.J."/>
            <person name="Chevrette M.G."/>
            <person name="De Carvalho L.P.S."/>
            <person name="Shen B."/>
        </authorList>
    </citation>
    <scope>NUCLEOTIDE SEQUENCE [LARGE SCALE GENOMIC DNA]</scope>
    <source>
        <strain evidence="2 3">NPDC050545</strain>
    </source>
</reference>
<keyword evidence="3" id="KW-1185">Reference proteome</keyword>
<dbReference type="Proteomes" id="UP001612741">
    <property type="component" value="Unassembled WGS sequence"/>
</dbReference>
<accession>A0ABW7Z7A5</accession>
<dbReference type="EMBL" id="JBITGY010000013">
    <property type="protein sequence ID" value="MFI6504068.1"/>
    <property type="molecule type" value="Genomic_DNA"/>
</dbReference>
<protein>
    <submittedName>
        <fullName evidence="2">Uncharacterized protein</fullName>
    </submittedName>
</protein>
<feature type="region of interest" description="Disordered" evidence="1">
    <location>
        <begin position="1"/>
        <end position="23"/>
    </location>
</feature>
<gene>
    <name evidence="2" type="ORF">ACIBG2_42250</name>
</gene>
<evidence type="ECO:0000313" key="2">
    <source>
        <dbReference type="EMBL" id="MFI6504068.1"/>
    </source>
</evidence>
<name>A0ABW7Z7A5_9ACTN</name>
<comment type="caution">
    <text evidence="2">The sequence shown here is derived from an EMBL/GenBank/DDBJ whole genome shotgun (WGS) entry which is preliminary data.</text>
</comment>
<proteinExistence type="predicted"/>
<evidence type="ECO:0000256" key="1">
    <source>
        <dbReference type="SAM" id="MobiDB-lite"/>
    </source>
</evidence>